<evidence type="ECO:0000313" key="3">
    <source>
        <dbReference type="Proteomes" id="UP000273001"/>
    </source>
</evidence>
<accession>A0ABM6Z511</accession>
<gene>
    <name evidence="2" type="ORF">D5R93_09415</name>
</gene>
<organism evidence="2 3">
    <name type="scientific">Actinomyces lilanjuaniae</name>
    <dbReference type="NCBI Taxonomy" id="2321394"/>
    <lineage>
        <taxon>Bacteria</taxon>
        <taxon>Bacillati</taxon>
        <taxon>Actinomycetota</taxon>
        <taxon>Actinomycetes</taxon>
        <taxon>Actinomycetales</taxon>
        <taxon>Actinomycetaceae</taxon>
        <taxon>Actinomyces</taxon>
    </lineage>
</organism>
<evidence type="ECO:0000256" key="1">
    <source>
        <dbReference type="SAM" id="MobiDB-lite"/>
    </source>
</evidence>
<name>A0ABM6Z511_9ACTO</name>
<feature type="region of interest" description="Disordered" evidence="1">
    <location>
        <begin position="1"/>
        <end position="116"/>
    </location>
</feature>
<sequence length="116" mass="12626">MATNLLPVRTRPRDREDRSAPAAAAWQRPAGAHTTASQGTSPDRGQTRPASDSTRGGDTGRLWQNTDVRAVSPGSTTHEDVVVYQPCRPWYQLPPPAATSHCADHSPPGRRRSTHH</sequence>
<dbReference type="EMBL" id="CP032514">
    <property type="protein sequence ID" value="AYD90164.1"/>
    <property type="molecule type" value="Genomic_DNA"/>
</dbReference>
<feature type="compositionally biased region" description="Low complexity" evidence="1">
    <location>
        <begin position="20"/>
        <end position="32"/>
    </location>
</feature>
<keyword evidence="3" id="KW-1185">Reference proteome</keyword>
<proteinExistence type="predicted"/>
<reference evidence="2 3" key="1">
    <citation type="submission" date="2018-09" db="EMBL/GenBank/DDBJ databases">
        <authorList>
            <person name="Li J."/>
        </authorList>
    </citation>
    <scope>NUCLEOTIDE SEQUENCE [LARGE SCALE GENOMIC DNA]</scope>
    <source>
        <strain evidence="2 3">2129</strain>
    </source>
</reference>
<evidence type="ECO:0000313" key="2">
    <source>
        <dbReference type="EMBL" id="AYD90164.1"/>
    </source>
</evidence>
<protein>
    <submittedName>
        <fullName evidence="2">Uncharacterized protein</fullName>
    </submittedName>
</protein>
<dbReference type="Proteomes" id="UP000273001">
    <property type="component" value="Chromosome"/>
</dbReference>
<feature type="compositionally biased region" description="Polar residues" evidence="1">
    <location>
        <begin position="34"/>
        <end position="67"/>
    </location>
</feature>